<keyword evidence="2" id="KW-1133">Transmembrane helix</keyword>
<sequence length="120" mass="13184">MPTTRHSYENQGSDDSTSIIKTSASATSTTNDKSASSTTSSDYAAVSIVASKGQSYVKSLSPTAFVVLMVVAIIGAIAILFWIYWFCITKNSRKHRQEISFFNRKKDAKTEESKDKQESA</sequence>
<name>A0A1A5ZYJ7_9TREE</name>
<evidence type="ECO:0000313" key="4">
    <source>
        <dbReference type="EMBL" id="WWC64428.1"/>
    </source>
</evidence>
<dbReference type="OrthoDB" id="10606864at2759"/>
<protein>
    <submittedName>
        <fullName evidence="3">Uncharacterized protein</fullName>
    </submittedName>
</protein>
<reference evidence="3" key="1">
    <citation type="submission" date="2013-07" db="EMBL/GenBank/DDBJ databases">
        <title>The Genome Sequence of Cryptococcus dejecticola CBS10117.</title>
        <authorList>
            <consortium name="The Broad Institute Genome Sequencing Platform"/>
            <person name="Cuomo C."/>
            <person name="Litvintseva A."/>
            <person name="Chen Y."/>
            <person name="Heitman J."/>
            <person name="Sun S."/>
            <person name="Springer D."/>
            <person name="Dromer F."/>
            <person name="Young S.K."/>
            <person name="Zeng Q."/>
            <person name="Gargeya S."/>
            <person name="Fitzgerald M."/>
            <person name="Abouelleil A."/>
            <person name="Alvarado L."/>
            <person name="Berlin A.M."/>
            <person name="Chapman S.B."/>
            <person name="Dewar J."/>
            <person name="Goldberg J."/>
            <person name="Griggs A."/>
            <person name="Gujja S."/>
            <person name="Hansen M."/>
            <person name="Howarth C."/>
            <person name="Imamovic A."/>
            <person name="Larimer J."/>
            <person name="McCowan C."/>
            <person name="Murphy C."/>
            <person name="Pearson M."/>
            <person name="Priest M."/>
            <person name="Roberts A."/>
            <person name="Saif S."/>
            <person name="Shea T."/>
            <person name="Sykes S."/>
            <person name="Wortman J."/>
            <person name="Nusbaum C."/>
            <person name="Birren B."/>
        </authorList>
    </citation>
    <scope>NUCLEOTIDE SEQUENCE [LARGE SCALE GENOMIC DNA]</scope>
    <source>
        <strain evidence="3">CBS 10117</strain>
    </source>
</reference>
<feature type="region of interest" description="Disordered" evidence="1">
    <location>
        <begin position="100"/>
        <end position="120"/>
    </location>
</feature>
<reference evidence="4" key="3">
    <citation type="submission" date="2024-02" db="EMBL/GenBank/DDBJ databases">
        <title>Comparative genomics of Cryptococcus and Kwoniella reveals pathogenesis evolution and contrasting modes of karyotype evolution via chromosome fusion or intercentromeric recombination.</title>
        <authorList>
            <person name="Coelho M.A."/>
            <person name="David-Palma M."/>
            <person name="Shea T."/>
            <person name="Bowers K."/>
            <person name="McGinley-Smith S."/>
            <person name="Mohammad A.W."/>
            <person name="Gnirke A."/>
            <person name="Yurkov A.M."/>
            <person name="Nowrousian M."/>
            <person name="Sun S."/>
            <person name="Cuomo C.A."/>
            <person name="Heitman J."/>
        </authorList>
    </citation>
    <scope>NUCLEOTIDE SEQUENCE</scope>
    <source>
        <strain evidence="4">CBS 10117</strain>
    </source>
</reference>
<dbReference type="RefSeq" id="XP_018260724.1">
    <property type="nucleotide sequence ID" value="XM_018409721.1"/>
</dbReference>
<dbReference type="KEGG" id="kdj:28970138"/>
<dbReference type="EMBL" id="KI894034">
    <property type="protein sequence ID" value="OBR82882.1"/>
    <property type="molecule type" value="Genomic_DNA"/>
</dbReference>
<accession>A0A1A5ZYJ7</accession>
<evidence type="ECO:0000313" key="3">
    <source>
        <dbReference type="EMBL" id="OBR82882.1"/>
    </source>
</evidence>
<keyword evidence="5" id="KW-1185">Reference proteome</keyword>
<feature type="compositionally biased region" description="Basic and acidic residues" evidence="1">
    <location>
        <begin position="104"/>
        <end position="120"/>
    </location>
</feature>
<feature type="transmembrane region" description="Helical" evidence="2">
    <location>
        <begin position="64"/>
        <end position="87"/>
    </location>
</feature>
<evidence type="ECO:0000256" key="1">
    <source>
        <dbReference type="SAM" id="MobiDB-lite"/>
    </source>
</evidence>
<dbReference type="EMBL" id="CP144538">
    <property type="protein sequence ID" value="WWC64428.1"/>
    <property type="molecule type" value="Genomic_DNA"/>
</dbReference>
<proteinExistence type="predicted"/>
<dbReference type="VEuPathDB" id="FungiDB:I303_06439"/>
<feature type="region of interest" description="Disordered" evidence="1">
    <location>
        <begin position="1"/>
        <end position="41"/>
    </location>
</feature>
<keyword evidence="2" id="KW-0812">Transmembrane</keyword>
<gene>
    <name evidence="3" type="ORF">I303_06439</name>
    <name evidence="4" type="ORF">I303_107038</name>
</gene>
<feature type="compositionally biased region" description="Polar residues" evidence="1">
    <location>
        <begin position="1"/>
        <end position="11"/>
    </location>
</feature>
<dbReference type="GeneID" id="28970138"/>
<evidence type="ECO:0000313" key="5">
    <source>
        <dbReference type="Proteomes" id="UP000078595"/>
    </source>
</evidence>
<dbReference type="AlphaFoldDB" id="A0A1A5ZYJ7"/>
<evidence type="ECO:0000256" key="2">
    <source>
        <dbReference type="SAM" id="Phobius"/>
    </source>
</evidence>
<keyword evidence="2" id="KW-0472">Membrane</keyword>
<dbReference type="Proteomes" id="UP000078595">
    <property type="component" value="Chromosome 9"/>
</dbReference>
<feature type="compositionally biased region" description="Low complexity" evidence="1">
    <location>
        <begin position="13"/>
        <end position="41"/>
    </location>
</feature>
<organism evidence="3">
    <name type="scientific">Kwoniella dejecticola CBS 10117</name>
    <dbReference type="NCBI Taxonomy" id="1296121"/>
    <lineage>
        <taxon>Eukaryota</taxon>
        <taxon>Fungi</taxon>
        <taxon>Dikarya</taxon>
        <taxon>Basidiomycota</taxon>
        <taxon>Agaricomycotina</taxon>
        <taxon>Tremellomycetes</taxon>
        <taxon>Tremellales</taxon>
        <taxon>Cryptococcaceae</taxon>
        <taxon>Kwoniella</taxon>
    </lineage>
</organism>
<reference evidence="4" key="2">
    <citation type="submission" date="2013-07" db="EMBL/GenBank/DDBJ databases">
        <authorList>
            <consortium name="The Broad Institute Genome Sequencing Platform"/>
            <person name="Cuomo C."/>
            <person name="Litvintseva A."/>
            <person name="Chen Y."/>
            <person name="Heitman J."/>
            <person name="Sun S."/>
            <person name="Springer D."/>
            <person name="Dromer F."/>
            <person name="Young S.K."/>
            <person name="Zeng Q."/>
            <person name="Gargeya S."/>
            <person name="Fitzgerald M."/>
            <person name="Abouelleil A."/>
            <person name="Alvarado L."/>
            <person name="Berlin A.M."/>
            <person name="Chapman S.B."/>
            <person name="Dewar J."/>
            <person name="Goldberg J."/>
            <person name="Griggs A."/>
            <person name="Gujja S."/>
            <person name="Hansen M."/>
            <person name="Howarth C."/>
            <person name="Imamovic A."/>
            <person name="Larimer J."/>
            <person name="McCowan C."/>
            <person name="Murphy C."/>
            <person name="Pearson M."/>
            <person name="Priest M."/>
            <person name="Roberts A."/>
            <person name="Saif S."/>
            <person name="Shea T."/>
            <person name="Sykes S."/>
            <person name="Wortman J."/>
            <person name="Nusbaum C."/>
            <person name="Birren B."/>
        </authorList>
    </citation>
    <scope>NUCLEOTIDE SEQUENCE</scope>
    <source>
        <strain evidence="4">CBS 10117</strain>
    </source>
</reference>